<dbReference type="PATRIC" id="fig|129137.4.peg.6111"/>
<dbReference type="EMBL" id="RBOA01000394">
    <property type="protein sequence ID" value="RML96698.1"/>
    <property type="molecule type" value="Genomic_DNA"/>
</dbReference>
<accession>A0A0P9UKW3</accession>
<evidence type="ECO:0000313" key="4">
    <source>
        <dbReference type="EMBL" id="RMO59091.1"/>
    </source>
</evidence>
<name>A0A0P9UKW3_PSEA0</name>
<evidence type="ECO:0000313" key="7">
    <source>
        <dbReference type="Proteomes" id="UP000275613"/>
    </source>
</evidence>
<dbReference type="RefSeq" id="WP_057421561.1">
    <property type="nucleotide sequence ID" value="NZ_BMZW01000008.1"/>
</dbReference>
<evidence type="ECO:0000313" key="3">
    <source>
        <dbReference type="EMBL" id="RML96698.1"/>
    </source>
</evidence>
<reference evidence="2 5" key="1">
    <citation type="submission" date="2015-09" db="EMBL/GenBank/DDBJ databases">
        <title>Genome announcement of multiple Pseudomonas syringae strains.</title>
        <authorList>
            <person name="Thakur S."/>
            <person name="Wang P.W."/>
            <person name="Gong Y."/>
            <person name="Weir B.S."/>
            <person name="Guttman D.S."/>
        </authorList>
    </citation>
    <scope>NUCLEOTIDE SEQUENCE [LARGE SCALE GENOMIC DNA]</scope>
    <source>
        <strain evidence="2 5">ICMP4455</strain>
    </source>
</reference>
<dbReference type="Proteomes" id="UP000272627">
    <property type="component" value="Unassembled WGS sequence"/>
</dbReference>
<dbReference type="EMBL" id="BMZW01000008">
    <property type="protein sequence ID" value="GFZ59382.1"/>
    <property type="molecule type" value="Genomic_DNA"/>
</dbReference>
<comment type="caution">
    <text evidence="2">The sequence shown here is derived from an EMBL/GenBank/DDBJ whole genome shotgun (WGS) entry which is preliminary data.</text>
</comment>
<evidence type="ECO:0000313" key="2">
    <source>
        <dbReference type="EMBL" id="KPX26419.1"/>
    </source>
</evidence>
<dbReference type="EMBL" id="LJQI01000272">
    <property type="protein sequence ID" value="KPX26419.1"/>
    <property type="molecule type" value="Genomic_DNA"/>
</dbReference>
<proteinExistence type="predicted"/>
<dbReference type="Proteomes" id="UP000630864">
    <property type="component" value="Unassembled WGS sequence"/>
</dbReference>
<sequence length="143" mass="16085">MNNYWSASLGAFCRPDILGDDMPDDAVEVSEQDYSILLGGQGEGQLIVTGAAGFPILEDPPPASDEQLRQGARYWRDQWLATTDPLIVRHRDEKEAKRATTLNDDQYSALQAWRLDLRDWPELLAFPSTESRPQPPDWVSALV</sequence>
<dbReference type="Proteomes" id="UP000275613">
    <property type="component" value="Unassembled WGS sequence"/>
</dbReference>
<dbReference type="EMBL" id="RBPV01000217">
    <property type="protein sequence ID" value="RMO59091.1"/>
    <property type="molecule type" value="Genomic_DNA"/>
</dbReference>
<organism evidence="2 5">
    <name type="scientific">Pseudomonas amygdali pv. eriobotryae</name>
    <dbReference type="NCBI Taxonomy" id="129137"/>
    <lineage>
        <taxon>Bacteria</taxon>
        <taxon>Pseudomonadati</taxon>
        <taxon>Pseudomonadota</taxon>
        <taxon>Gammaproteobacteria</taxon>
        <taxon>Pseudomonadales</taxon>
        <taxon>Pseudomonadaceae</taxon>
        <taxon>Pseudomonas</taxon>
        <taxon>Pseudomonas amygdali</taxon>
    </lineage>
</organism>
<reference evidence="1" key="3">
    <citation type="submission" date="2020-09" db="EMBL/GenBank/DDBJ databases">
        <title>Pseudomonas syringae pv. eriobotryae genome sequence causing loquat canker disease.</title>
        <authorList>
            <person name="Fukuda S."/>
            <person name="Tashiro H."/>
            <person name="Nagano Y."/>
        </authorList>
    </citation>
    <scope>NUCLEOTIDE SEQUENCE</scope>
    <source>
        <strain evidence="1">AM001</strain>
    </source>
</reference>
<evidence type="ECO:0000313" key="5">
    <source>
        <dbReference type="Proteomes" id="UP000050490"/>
    </source>
</evidence>
<evidence type="ECO:0000313" key="6">
    <source>
        <dbReference type="Proteomes" id="UP000272627"/>
    </source>
</evidence>
<dbReference type="Proteomes" id="UP000050490">
    <property type="component" value="Unassembled WGS sequence"/>
</dbReference>
<protein>
    <submittedName>
        <fullName evidence="2">Tail fiber assembly protein</fullName>
    </submittedName>
</protein>
<reference evidence="6 7" key="2">
    <citation type="submission" date="2018-08" db="EMBL/GenBank/DDBJ databases">
        <title>Recombination of ecologically and evolutionarily significant loci maintains genetic cohesion in the Pseudomonas syringae species complex.</title>
        <authorList>
            <person name="Dillon M."/>
            <person name="Thakur S."/>
            <person name="Almeida R.N.D."/>
            <person name="Weir B.S."/>
            <person name="Guttman D.S."/>
        </authorList>
    </citation>
    <scope>NUCLEOTIDE SEQUENCE [LARGE SCALE GENOMIC DNA]</scope>
    <source>
        <strain evidence="4 7">ICMP 4316</strain>
        <strain evidence="3 6">ICMP 8636</strain>
    </source>
</reference>
<evidence type="ECO:0000313" key="1">
    <source>
        <dbReference type="EMBL" id="GFZ59382.1"/>
    </source>
</evidence>
<dbReference type="AlphaFoldDB" id="A0A0P9UKW3"/>
<gene>
    <name evidence="2" type="ORF">ALO70_04232</name>
    <name evidence="4" type="ORF">ALQ39_01721</name>
    <name evidence="3" type="ORF">ALQ86_03835</name>
    <name evidence="1" type="ORF">PSE10A_18930</name>
</gene>